<feature type="signal peptide" evidence="2">
    <location>
        <begin position="1"/>
        <end position="16"/>
    </location>
</feature>
<dbReference type="EMBL" id="CM035439">
    <property type="protein sequence ID" value="KAH7283850.1"/>
    <property type="molecule type" value="Genomic_DNA"/>
</dbReference>
<name>A0A8T2QJT5_CERRI</name>
<dbReference type="PANTHER" id="PTHR37196:SF2">
    <property type="entry name" value="TRANSMEMBRANE PROTEIN"/>
    <property type="match status" value="1"/>
</dbReference>
<accession>A0A8T2QJT5</accession>
<gene>
    <name evidence="3" type="ORF">KP509_34G026700</name>
</gene>
<dbReference type="OrthoDB" id="1932652at2759"/>
<reference evidence="3" key="1">
    <citation type="submission" date="2021-08" db="EMBL/GenBank/DDBJ databases">
        <title>WGS assembly of Ceratopteris richardii.</title>
        <authorList>
            <person name="Marchant D.B."/>
            <person name="Chen G."/>
            <person name="Jenkins J."/>
            <person name="Shu S."/>
            <person name="Leebens-Mack J."/>
            <person name="Grimwood J."/>
            <person name="Schmutz J."/>
            <person name="Soltis P."/>
            <person name="Soltis D."/>
            <person name="Chen Z.-H."/>
        </authorList>
    </citation>
    <scope>NUCLEOTIDE SEQUENCE</scope>
    <source>
        <strain evidence="3">Whitten #5841</strain>
        <tissue evidence="3">Leaf</tissue>
    </source>
</reference>
<feature type="chain" id="PRO_5035878742" evidence="2">
    <location>
        <begin position="17"/>
        <end position="171"/>
    </location>
</feature>
<comment type="caution">
    <text evidence="3">The sequence shown here is derived from an EMBL/GenBank/DDBJ whole genome shotgun (WGS) entry which is preliminary data.</text>
</comment>
<dbReference type="PANTHER" id="PTHR37196">
    <property type="entry name" value="TRANSMEMBRANE PROTEIN"/>
    <property type="match status" value="1"/>
</dbReference>
<evidence type="ECO:0000313" key="3">
    <source>
        <dbReference type="EMBL" id="KAH7283850.1"/>
    </source>
</evidence>
<keyword evidence="2" id="KW-0732">Signal</keyword>
<feature type="compositionally biased region" description="Basic and acidic residues" evidence="1">
    <location>
        <begin position="111"/>
        <end position="122"/>
    </location>
</feature>
<sequence>MLVLSSPLLLTAPVLQADLSNSHHNCSSSGSHNLNCASEPELFYSYRHSLSFAQLNALQAVENVPISSTSEPPKIEDFISLSVGLLVIYWIGNFVVPEFIAKKLYGPEVQKQEAGGDSKQRILEGLQGSPDDKGSDMQGKSPELTSIDDSTFRGRGFGKFTKQAPKTKKVD</sequence>
<proteinExistence type="predicted"/>
<dbReference type="Proteomes" id="UP000825935">
    <property type="component" value="Chromosome 34"/>
</dbReference>
<protein>
    <submittedName>
        <fullName evidence="3">Uncharacterized protein</fullName>
    </submittedName>
</protein>
<evidence type="ECO:0000256" key="2">
    <source>
        <dbReference type="SAM" id="SignalP"/>
    </source>
</evidence>
<dbReference type="AlphaFoldDB" id="A0A8T2QJT5"/>
<evidence type="ECO:0000313" key="4">
    <source>
        <dbReference type="Proteomes" id="UP000825935"/>
    </source>
</evidence>
<organism evidence="3 4">
    <name type="scientific">Ceratopteris richardii</name>
    <name type="common">Triangle waterfern</name>
    <dbReference type="NCBI Taxonomy" id="49495"/>
    <lineage>
        <taxon>Eukaryota</taxon>
        <taxon>Viridiplantae</taxon>
        <taxon>Streptophyta</taxon>
        <taxon>Embryophyta</taxon>
        <taxon>Tracheophyta</taxon>
        <taxon>Polypodiopsida</taxon>
        <taxon>Polypodiidae</taxon>
        <taxon>Polypodiales</taxon>
        <taxon>Pteridineae</taxon>
        <taxon>Pteridaceae</taxon>
        <taxon>Parkerioideae</taxon>
        <taxon>Ceratopteris</taxon>
    </lineage>
</organism>
<evidence type="ECO:0000256" key="1">
    <source>
        <dbReference type="SAM" id="MobiDB-lite"/>
    </source>
</evidence>
<feature type="region of interest" description="Disordered" evidence="1">
    <location>
        <begin position="111"/>
        <end position="171"/>
    </location>
</feature>
<keyword evidence="4" id="KW-1185">Reference proteome</keyword>